<comment type="catalytic activity">
    <reaction evidence="5">
        <text>gibberellin A12 + 2 2-oxoglutarate + 3 O2 + H(+) = gibberellin A9 + 2 succinate + 3 CO2 + 2 H2O</text>
        <dbReference type="Rhea" id="RHEA:60772"/>
        <dbReference type="ChEBI" id="CHEBI:15377"/>
        <dbReference type="ChEBI" id="CHEBI:15378"/>
        <dbReference type="ChEBI" id="CHEBI:15379"/>
        <dbReference type="ChEBI" id="CHEBI:16526"/>
        <dbReference type="ChEBI" id="CHEBI:16810"/>
        <dbReference type="ChEBI" id="CHEBI:30031"/>
        <dbReference type="ChEBI" id="CHEBI:58627"/>
        <dbReference type="ChEBI" id="CHEBI:73255"/>
    </reaction>
    <physiologicalReaction direction="left-to-right" evidence="5">
        <dbReference type="Rhea" id="RHEA:60773"/>
    </physiologicalReaction>
</comment>
<dbReference type="OrthoDB" id="667203at2759"/>
<name>A0A833VVI5_9POAL</name>
<dbReference type="Pfam" id="PF14226">
    <property type="entry name" value="DIOX_N"/>
    <property type="match status" value="1"/>
</dbReference>
<dbReference type="Pfam" id="PF03171">
    <property type="entry name" value="2OG-FeII_Oxy"/>
    <property type="match status" value="1"/>
</dbReference>
<accession>A0A833VVI5</accession>
<dbReference type="PROSITE" id="PS51471">
    <property type="entry name" value="FE2OG_OXY"/>
    <property type="match status" value="1"/>
</dbReference>
<evidence type="ECO:0000256" key="8">
    <source>
        <dbReference type="SAM" id="MobiDB-lite"/>
    </source>
</evidence>
<evidence type="ECO:0000256" key="7">
    <source>
        <dbReference type="RuleBase" id="RU003682"/>
    </source>
</evidence>
<dbReference type="Gene3D" id="2.60.120.330">
    <property type="entry name" value="B-lactam Antibiotic, Isopenicillin N Synthase, Chain"/>
    <property type="match status" value="1"/>
</dbReference>
<comment type="cofactor">
    <cofactor evidence="1">
        <name>L-ascorbate</name>
        <dbReference type="ChEBI" id="CHEBI:38290"/>
    </cofactor>
</comment>
<dbReference type="GO" id="GO:0046872">
    <property type="term" value="F:metal ion binding"/>
    <property type="evidence" value="ECO:0007669"/>
    <property type="project" value="UniProtKB-KW"/>
</dbReference>
<dbReference type="FunFam" id="2.60.120.330:FF:000003">
    <property type="entry name" value="Gibberellin 20 oxidase 2"/>
    <property type="match status" value="1"/>
</dbReference>
<evidence type="ECO:0000256" key="4">
    <source>
        <dbReference type="ARBA" id="ARBA00023004"/>
    </source>
</evidence>
<keyword evidence="2 7" id="KW-0479">Metal-binding</keyword>
<dbReference type="InterPro" id="IPR044861">
    <property type="entry name" value="IPNS-like_FE2OG_OXY"/>
</dbReference>
<dbReference type="PANTHER" id="PTHR47990">
    <property type="entry name" value="2-OXOGLUTARATE (2OG) AND FE(II)-DEPENDENT OXYGENASE SUPERFAMILY PROTEIN-RELATED"/>
    <property type="match status" value="1"/>
</dbReference>
<evidence type="ECO:0000256" key="3">
    <source>
        <dbReference type="ARBA" id="ARBA00023002"/>
    </source>
</evidence>
<keyword evidence="4 7" id="KW-0408">Iron</keyword>
<dbReference type="InterPro" id="IPR050231">
    <property type="entry name" value="Iron_ascorbate_oxido_reductase"/>
</dbReference>
<evidence type="ECO:0000256" key="2">
    <source>
        <dbReference type="ARBA" id="ARBA00022723"/>
    </source>
</evidence>
<dbReference type="EMBL" id="SWLB01000009">
    <property type="protein sequence ID" value="KAF3334844.1"/>
    <property type="molecule type" value="Genomic_DNA"/>
</dbReference>
<evidence type="ECO:0000256" key="1">
    <source>
        <dbReference type="ARBA" id="ARBA00001961"/>
    </source>
</evidence>
<comment type="catalytic activity">
    <reaction evidence="6">
        <text>gibberellin A53 + 2 2-oxoglutarate + 3 O2 + H(+) = gibberellin A20 + 2 succinate + 3 CO2 + 2 H2O</text>
        <dbReference type="Rhea" id="RHEA:60796"/>
        <dbReference type="ChEBI" id="CHEBI:15377"/>
        <dbReference type="ChEBI" id="CHEBI:15378"/>
        <dbReference type="ChEBI" id="CHEBI:15379"/>
        <dbReference type="ChEBI" id="CHEBI:16526"/>
        <dbReference type="ChEBI" id="CHEBI:16810"/>
        <dbReference type="ChEBI" id="CHEBI:30031"/>
        <dbReference type="ChEBI" id="CHEBI:58526"/>
        <dbReference type="ChEBI" id="CHEBI:143954"/>
    </reaction>
    <physiologicalReaction direction="left-to-right" evidence="6">
        <dbReference type="Rhea" id="RHEA:60797"/>
    </physiologicalReaction>
</comment>
<protein>
    <submittedName>
        <fullName evidence="10">Gibberellin 20 oxidase 2-like protein</fullName>
    </submittedName>
</protein>
<organism evidence="10 11">
    <name type="scientific">Carex littledalei</name>
    <dbReference type="NCBI Taxonomy" id="544730"/>
    <lineage>
        <taxon>Eukaryota</taxon>
        <taxon>Viridiplantae</taxon>
        <taxon>Streptophyta</taxon>
        <taxon>Embryophyta</taxon>
        <taxon>Tracheophyta</taxon>
        <taxon>Spermatophyta</taxon>
        <taxon>Magnoliopsida</taxon>
        <taxon>Liliopsida</taxon>
        <taxon>Poales</taxon>
        <taxon>Cyperaceae</taxon>
        <taxon>Cyperoideae</taxon>
        <taxon>Cariceae</taxon>
        <taxon>Carex</taxon>
        <taxon>Carex subgen. Euthyceras</taxon>
    </lineage>
</organism>
<keyword evidence="11" id="KW-1185">Reference proteome</keyword>
<dbReference type="GO" id="GO:0016491">
    <property type="term" value="F:oxidoreductase activity"/>
    <property type="evidence" value="ECO:0007669"/>
    <property type="project" value="UniProtKB-KW"/>
</dbReference>
<dbReference type="InterPro" id="IPR027443">
    <property type="entry name" value="IPNS-like_sf"/>
</dbReference>
<gene>
    <name evidence="10" type="ORF">FCM35_KLT21448</name>
</gene>
<dbReference type="InterPro" id="IPR005123">
    <property type="entry name" value="Oxoglu/Fe-dep_dioxygenase_dom"/>
</dbReference>
<evidence type="ECO:0000256" key="6">
    <source>
        <dbReference type="ARBA" id="ARBA00050797"/>
    </source>
</evidence>
<evidence type="ECO:0000313" key="10">
    <source>
        <dbReference type="EMBL" id="KAF3334844.1"/>
    </source>
</evidence>
<dbReference type="AlphaFoldDB" id="A0A833VVI5"/>
<sequence length="371" mass="41621">MATSFMSTSKSQNISEDAPHGNTIFIPTMLANKQTIPEQFFWPKSETVPATGILDAPKIDLQVVLTGDASSVKAQANALRAACETHGFFLVVNHGVDTQILNEALALSEQFFIMPLETKLKAMQKKNSMWGYSGAHSERFSANLPWKECLSFTSDGSIVEHLGSSLGKEFEPMGVVYEKYSGAMKNLTLSIMELLGLSLDTGKDYYRDFFQDCEYITRCNYYPRCPQPELTQGTGPHADPVALTILHQEEDEEGLEVFTGGKWQSVPPVPGALVVNIGDTFMAMTNDIYKSCVHRAVVNRHSNRRSIAFFVCPQRNKVIRAHDSLVGPDSKRLYSDFTWSQLEEFTQECRRYDDQTIKYFAERLLESSSSE</sequence>
<evidence type="ECO:0000259" key="9">
    <source>
        <dbReference type="PROSITE" id="PS51471"/>
    </source>
</evidence>
<proteinExistence type="inferred from homology"/>
<comment type="similarity">
    <text evidence="7">Belongs to the iron/ascorbate-dependent oxidoreductase family.</text>
</comment>
<dbReference type="SUPFAM" id="SSF51197">
    <property type="entry name" value="Clavaminate synthase-like"/>
    <property type="match status" value="1"/>
</dbReference>
<reference evidence="10" key="1">
    <citation type="submission" date="2020-01" db="EMBL/GenBank/DDBJ databases">
        <title>Genome sequence of Kobresia littledalei, the first chromosome-level genome in the family Cyperaceae.</title>
        <authorList>
            <person name="Qu G."/>
        </authorList>
    </citation>
    <scope>NUCLEOTIDE SEQUENCE</scope>
    <source>
        <strain evidence="10">C.B.Clarke</strain>
        <tissue evidence="10">Leaf</tissue>
    </source>
</reference>
<dbReference type="InterPro" id="IPR026992">
    <property type="entry name" value="DIOX_N"/>
</dbReference>
<feature type="compositionally biased region" description="Polar residues" evidence="8">
    <location>
        <begin position="1"/>
        <end position="15"/>
    </location>
</feature>
<dbReference type="Proteomes" id="UP000623129">
    <property type="component" value="Unassembled WGS sequence"/>
</dbReference>
<feature type="domain" description="Fe2OG dioxygenase" evidence="9">
    <location>
        <begin position="213"/>
        <end position="313"/>
    </location>
</feature>
<feature type="region of interest" description="Disordered" evidence="8">
    <location>
        <begin position="1"/>
        <end position="20"/>
    </location>
</feature>
<dbReference type="GO" id="GO:0009685">
    <property type="term" value="P:gibberellin metabolic process"/>
    <property type="evidence" value="ECO:0007669"/>
    <property type="project" value="UniProtKB-ARBA"/>
</dbReference>
<evidence type="ECO:0000313" key="11">
    <source>
        <dbReference type="Proteomes" id="UP000623129"/>
    </source>
</evidence>
<comment type="caution">
    <text evidence="10">The sequence shown here is derived from an EMBL/GenBank/DDBJ whole genome shotgun (WGS) entry which is preliminary data.</text>
</comment>
<keyword evidence="3 7" id="KW-0560">Oxidoreductase</keyword>
<evidence type="ECO:0000256" key="5">
    <source>
        <dbReference type="ARBA" id="ARBA00050508"/>
    </source>
</evidence>